<dbReference type="EMBL" id="KV454539">
    <property type="protein sequence ID" value="ODV69027.1"/>
    <property type="molecule type" value="Genomic_DNA"/>
</dbReference>
<feature type="region of interest" description="Disordered" evidence="1">
    <location>
        <begin position="42"/>
        <end position="64"/>
    </location>
</feature>
<reference evidence="3" key="1">
    <citation type="submission" date="2016-05" db="EMBL/GenBank/DDBJ databases">
        <title>Comparative genomics of biotechnologically important yeasts.</title>
        <authorList>
            <consortium name="DOE Joint Genome Institute"/>
            <person name="Riley R."/>
            <person name="Haridas S."/>
            <person name="Wolfe K.H."/>
            <person name="Lopes M.R."/>
            <person name="Hittinger C.T."/>
            <person name="Goker M."/>
            <person name="Salamov A."/>
            <person name="Wisecaver J."/>
            <person name="Long T.M."/>
            <person name="Aerts A.L."/>
            <person name="Barry K."/>
            <person name="Choi C."/>
            <person name="Clum A."/>
            <person name="Coughlan A.Y."/>
            <person name="Deshpande S."/>
            <person name="Douglass A.P."/>
            <person name="Hanson S.J."/>
            <person name="Klenk H.-P."/>
            <person name="Labutti K."/>
            <person name="Lapidus A."/>
            <person name="Lindquist E."/>
            <person name="Lipzen A."/>
            <person name="Meier-Kolthoff J.P."/>
            <person name="Ohm R.A."/>
            <person name="Otillar R.P."/>
            <person name="Pangilinan J."/>
            <person name="Peng Y."/>
            <person name="Rokas A."/>
            <person name="Rosa C.A."/>
            <person name="Scheuner C."/>
            <person name="Sibirny A.A."/>
            <person name="Slot J.C."/>
            <person name="Stielow J.B."/>
            <person name="Sun H."/>
            <person name="Kurtzman C.P."/>
            <person name="Blackwell M."/>
            <person name="Grigoriev I.V."/>
            <person name="Jeffries T.W."/>
        </authorList>
    </citation>
    <scope>NUCLEOTIDE SEQUENCE [LARGE SCALE GENOMIC DNA]</scope>
    <source>
        <strain evidence="3">NRRL Y-1933</strain>
    </source>
</reference>
<keyword evidence="3" id="KW-1185">Reference proteome</keyword>
<dbReference type="Proteomes" id="UP000095085">
    <property type="component" value="Unassembled WGS sequence"/>
</dbReference>
<organism evidence="2 3">
    <name type="scientific">Hyphopichia burtonii NRRL Y-1933</name>
    <dbReference type="NCBI Taxonomy" id="984485"/>
    <lineage>
        <taxon>Eukaryota</taxon>
        <taxon>Fungi</taxon>
        <taxon>Dikarya</taxon>
        <taxon>Ascomycota</taxon>
        <taxon>Saccharomycotina</taxon>
        <taxon>Pichiomycetes</taxon>
        <taxon>Debaryomycetaceae</taxon>
        <taxon>Hyphopichia</taxon>
    </lineage>
</organism>
<evidence type="ECO:0000256" key="1">
    <source>
        <dbReference type="SAM" id="MobiDB-lite"/>
    </source>
</evidence>
<evidence type="ECO:0000313" key="3">
    <source>
        <dbReference type="Proteomes" id="UP000095085"/>
    </source>
</evidence>
<feature type="region of interest" description="Disordered" evidence="1">
    <location>
        <begin position="132"/>
        <end position="182"/>
    </location>
</feature>
<protein>
    <submittedName>
        <fullName evidence="2">Uncharacterized protein</fullName>
    </submittedName>
</protein>
<dbReference type="AlphaFoldDB" id="A0A1E4RP37"/>
<dbReference type="RefSeq" id="XP_020078094.1">
    <property type="nucleotide sequence ID" value="XM_020220915.1"/>
</dbReference>
<name>A0A1E4RP37_9ASCO</name>
<proteinExistence type="predicted"/>
<dbReference type="STRING" id="984485.A0A1E4RP37"/>
<sequence>MSNPQSLRNVSTINNDIRIARSPSTNSISSFGSFSIPNANNSNRRHLSSVGGHSPSAPQPSGDYILASATSRSRSRSNSFTPSRRVSLDNEALRMNEYQRQDHEEIINLMEKEQDAIVLKLMKEINSLKEENRNLKLQGNNAPSTSPKPMKRSLSLNHHNNKRKSSDSMFALPPVTGGVTTNAKTKTDENIILRKENDLLQKEVYRLQKELSKR</sequence>
<feature type="compositionally biased region" description="Polar residues" evidence="1">
    <location>
        <begin position="135"/>
        <end position="147"/>
    </location>
</feature>
<gene>
    <name evidence="2" type="ORF">HYPBUDRAFT_152245</name>
</gene>
<dbReference type="OrthoDB" id="4026704at2759"/>
<dbReference type="GeneID" id="30995465"/>
<accession>A0A1E4RP37</accession>
<evidence type="ECO:0000313" key="2">
    <source>
        <dbReference type="EMBL" id="ODV69027.1"/>
    </source>
</evidence>